<feature type="compositionally biased region" description="Polar residues" evidence="1">
    <location>
        <begin position="488"/>
        <end position="507"/>
    </location>
</feature>
<evidence type="ECO:0000256" key="1">
    <source>
        <dbReference type="SAM" id="MobiDB-lite"/>
    </source>
</evidence>
<sequence length="530" mass="60794">MDIDSMKNPTRRKLMREAWEEEWTMSPDPVLAWELAWGRARELFTQFHKEDREKLSKLKENQTALEVMWDASSKYFFSCLKSKQTQEKITSLMDGDGRKVEDEDQILSLVHSYYQGLYTQIPDTVDTRNERKLVLDLLKGRVQEQENQELAAPPEAKEILELVEALPNNKAPGEDSLTAEVLHFVYNERTLNPLLKKLKCSSLVHLQAHKGDWRDLRRELGTVGHVLTTAQEDEIRNFQQFLLRITTDAVSLQSSKSWRWHGDTLTWTGWVKHSRFWGKLLDKTEVPEDLSTKWRLGGESHTWAQRWRLLWKCKASTRTKLWIWRTLKHGFYTGDRAEKMGKNEGSCVRCRQALETTEHLFWGCPQSSAVWSDLRTRAACTGSTLHVPSSFVDTIDEAIFKGGKGCSLLHIIAPALQSIWKSRNAKLFQDKNLILPIDVILQEAKHEAEGVLNEKAPEERWVQGLQILKDLSRLLREAELNEERVASASPSPGRQNQNPIGSTNSPEEPQGNAIPDPNQGTTSSSNRSYV</sequence>
<proteinExistence type="predicted"/>
<evidence type="ECO:0000259" key="2">
    <source>
        <dbReference type="Pfam" id="PF13966"/>
    </source>
</evidence>
<dbReference type="Proteomes" id="UP001633002">
    <property type="component" value="Unassembled WGS sequence"/>
</dbReference>
<dbReference type="InterPro" id="IPR026960">
    <property type="entry name" value="RVT-Znf"/>
</dbReference>
<feature type="compositionally biased region" description="Polar residues" evidence="1">
    <location>
        <begin position="518"/>
        <end position="530"/>
    </location>
</feature>
<accession>A0ABD3GS69</accession>
<dbReference type="EMBL" id="JBJQOH010000006">
    <property type="protein sequence ID" value="KAL3682097.1"/>
    <property type="molecule type" value="Genomic_DNA"/>
</dbReference>
<gene>
    <name evidence="3" type="ORF">R1sor_000119</name>
</gene>
<reference evidence="3 4" key="1">
    <citation type="submission" date="2024-09" db="EMBL/GenBank/DDBJ databases">
        <title>Chromosome-scale assembly of Riccia sorocarpa.</title>
        <authorList>
            <person name="Paukszto L."/>
        </authorList>
    </citation>
    <scope>NUCLEOTIDE SEQUENCE [LARGE SCALE GENOMIC DNA]</scope>
    <source>
        <strain evidence="3">LP-2024</strain>
        <tissue evidence="3">Aerial parts of the thallus</tissue>
    </source>
</reference>
<protein>
    <recommendedName>
        <fullName evidence="2">Reverse transcriptase zinc-binding domain-containing protein</fullName>
    </recommendedName>
</protein>
<evidence type="ECO:0000313" key="4">
    <source>
        <dbReference type="Proteomes" id="UP001633002"/>
    </source>
</evidence>
<dbReference type="Pfam" id="PF13966">
    <property type="entry name" value="zf-RVT"/>
    <property type="match status" value="1"/>
</dbReference>
<evidence type="ECO:0000313" key="3">
    <source>
        <dbReference type="EMBL" id="KAL3682097.1"/>
    </source>
</evidence>
<keyword evidence="4" id="KW-1185">Reference proteome</keyword>
<feature type="domain" description="Reverse transcriptase zinc-binding" evidence="2">
    <location>
        <begin position="304"/>
        <end position="371"/>
    </location>
</feature>
<feature type="region of interest" description="Disordered" evidence="1">
    <location>
        <begin position="482"/>
        <end position="530"/>
    </location>
</feature>
<dbReference type="AlphaFoldDB" id="A0ABD3GS69"/>
<comment type="caution">
    <text evidence="3">The sequence shown here is derived from an EMBL/GenBank/DDBJ whole genome shotgun (WGS) entry which is preliminary data.</text>
</comment>
<name>A0ABD3GS69_9MARC</name>
<organism evidence="3 4">
    <name type="scientific">Riccia sorocarpa</name>
    <dbReference type="NCBI Taxonomy" id="122646"/>
    <lineage>
        <taxon>Eukaryota</taxon>
        <taxon>Viridiplantae</taxon>
        <taxon>Streptophyta</taxon>
        <taxon>Embryophyta</taxon>
        <taxon>Marchantiophyta</taxon>
        <taxon>Marchantiopsida</taxon>
        <taxon>Marchantiidae</taxon>
        <taxon>Marchantiales</taxon>
        <taxon>Ricciaceae</taxon>
        <taxon>Riccia</taxon>
    </lineage>
</organism>